<accession>A0A7S1JRK0</accession>
<dbReference type="InterPro" id="IPR029044">
    <property type="entry name" value="Nucleotide-diphossugar_trans"/>
</dbReference>
<evidence type="ECO:0000256" key="2">
    <source>
        <dbReference type="ARBA" id="ARBA00022676"/>
    </source>
</evidence>
<gene>
    <name evidence="4" type="ORF">VBRA1451_LOCUS7396</name>
</gene>
<dbReference type="GO" id="GO:0016757">
    <property type="term" value="F:glycosyltransferase activity"/>
    <property type="evidence" value="ECO:0007669"/>
    <property type="project" value="UniProtKB-KW"/>
</dbReference>
<dbReference type="PANTHER" id="PTHR31306:SF4">
    <property type="entry name" value="ALPHA-1,2-GALACTOSYLTRANSFERASE"/>
    <property type="match status" value="1"/>
</dbReference>
<dbReference type="SUPFAM" id="SSF53448">
    <property type="entry name" value="Nucleotide-diphospho-sugar transferases"/>
    <property type="match status" value="1"/>
</dbReference>
<evidence type="ECO:0000256" key="3">
    <source>
        <dbReference type="ARBA" id="ARBA00022679"/>
    </source>
</evidence>
<dbReference type="AlphaFoldDB" id="A0A7S1JRK0"/>
<dbReference type="Gene3D" id="3.90.550.10">
    <property type="entry name" value="Spore Coat Polysaccharide Biosynthesis Protein SpsA, Chain A"/>
    <property type="match status" value="1"/>
</dbReference>
<dbReference type="EMBL" id="HBGB01012835">
    <property type="protein sequence ID" value="CAD9052334.1"/>
    <property type="molecule type" value="Transcribed_RNA"/>
</dbReference>
<evidence type="ECO:0000256" key="1">
    <source>
        <dbReference type="ARBA" id="ARBA00005664"/>
    </source>
</evidence>
<dbReference type="Pfam" id="PF05637">
    <property type="entry name" value="Glyco_transf_34"/>
    <property type="match status" value="1"/>
</dbReference>
<comment type="similarity">
    <text evidence="1">Belongs to the glycosyltransferase 34 family.</text>
</comment>
<evidence type="ECO:0000313" key="4">
    <source>
        <dbReference type="EMBL" id="CAD9052334.1"/>
    </source>
</evidence>
<protein>
    <recommendedName>
        <fullName evidence="5">Nucleotide-diphospho-sugar transferase domain-containing protein</fullName>
    </recommendedName>
</protein>
<sequence>MVRSGAKVVWWSGLVIAAAILLLFPSMTHFLFFPLDSFLLSETQEQLNDPCTLICRLRGNETDLAADIRAVSQMKRRQEPCETYRVKFEGATLALGILRSRGAKIEAMTESPSVVMATAWNFQFGAENATLVNLACLDCIFNIALYAHLRNIPLFVQDSSRSDLEGRSIYYVKILLIRRLLKAYSTVMWMNSDAFVKDYNLLITDFFSPRLYTAYSDLIAREPQVLSNVQLIVQKDSWLNTGVMIFRRGKWTDMVLTRAWDDGHLFQRHPAEQVALQHAIQHAFQVYSNSFPYNDACIHRKLKDNECWRSAKSADIRLYHCHRAFYCIGRRSPRLQDFKTVPFLLGVDNGPSQATLLQVS</sequence>
<organism evidence="4">
    <name type="scientific">Vitrella brassicaformis</name>
    <dbReference type="NCBI Taxonomy" id="1169539"/>
    <lineage>
        <taxon>Eukaryota</taxon>
        <taxon>Sar</taxon>
        <taxon>Alveolata</taxon>
        <taxon>Colpodellida</taxon>
        <taxon>Vitrellaceae</taxon>
        <taxon>Vitrella</taxon>
    </lineage>
</organism>
<name>A0A7S1JRK0_9ALVE</name>
<dbReference type="PANTHER" id="PTHR31306">
    <property type="entry name" value="ALPHA-1,6-MANNOSYLTRANSFERASE MNN11-RELATED"/>
    <property type="match status" value="1"/>
</dbReference>
<dbReference type="GO" id="GO:0006487">
    <property type="term" value="P:protein N-linked glycosylation"/>
    <property type="evidence" value="ECO:0007669"/>
    <property type="project" value="TreeGrafter"/>
</dbReference>
<reference evidence="4" key="1">
    <citation type="submission" date="2021-01" db="EMBL/GenBank/DDBJ databases">
        <authorList>
            <person name="Corre E."/>
            <person name="Pelletier E."/>
            <person name="Niang G."/>
            <person name="Scheremetjew M."/>
            <person name="Finn R."/>
            <person name="Kale V."/>
            <person name="Holt S."/>
            <person name="Cochrane G."/>
            <person name="Meng A."/>
            <person name="Brown T."/>
            <person name="Cohen L."/>
        </authorList>
    </citation>
    <scope>NUCLEOTIDE SEQUENCE</scope>
    <source>
        <strain evidence="4">CCMP3346</strain>
    </source>
</reference>
<evidence type="ECO:0008006" key="5">
    <source>
        <dbReference type="Google" id="ProtNLM"/>
    </source>
</evidence>
<keyword evidence="3" id="KW-0808">Transferase</keyword>
<dbReference type="InterPro" id="IPR008630">
    <property type="entry name" value="Glyco_trans_34"/>
</dbReference>
<dbReference type="GO" id="GO:0000139">
    <property type="term" value="C:Golgi membrane"/>
    <property type="evidence" value="ECO:0007669"/>
    <property type="project" value="TreeGrafter"/>
</dbReference>
<proteinExistence type="inferred from homology"/>
<keyword evidence="2" id="KW-0328">Glycosyltransferase</keyword>